<gene>
    <name evidence="3" type="ORF">GEV33_011177</name>
</gene>
<keyword evidence="2" id="KW-0732">Signal</keyword>
<dbReference type="AlphaFoldDB" id="A0A8J6HCB3"/>
<evidence type="ECO:0008006" key="5">
    <source>
        <dbReference type="Google" id="ProtNLM"/>
    </source>
</evidence>
<evidence type="ECO:0000256" key="1">
    <source>
        <dbReference type="SAM" id="MobiDB-lite"/>
    </source>
</evidence>
<feature type="compositionally biased region" description="Acidic residues" evidence="1">
    <location>
        <begin position="172"/>
        <end position="182"/>
    </location>
</feature>
<keyword evidence="4" id="KW-1185">Reference proteome</keyword>
<reference evidence="3" key="2">
    <citation type="submission" date="2021-08" db="EMBL/GenBank/DDBJ databases">
        <authorList>
            <person name="Eriksson T."/>
        </authorList>
    </citation>
    <scope>NUCLEOTIDE SEQUENCE</scope>
    <source>
        <strain evidence="3">Stoneville</strain>
        <tissue evidence="3">Whole head</tissue>
    </source>
</reference>
<dbReference type="Gene3D" id="2.40.128.30">
    <property type="entry name" value="Avidin-like"/>
    <property type="match status" value="1"/>
</dbReference>
<organism evidence="3 4">
    <name type="scientific">Tenebrio molitor</name>
    <name type="common">Yellow mealworm beetle</name>
    <dbReference type="NCBI Taxonomy" id="7067"/>
    <lineage>
        <taxon>Eukaryota</taxon>
        <taxon>Metazoa</taxon>
        <taxon>Ecdysozoa</taxon>
        <taxon>Arthropoda</taxon>
        <taxon>Hexapoda</taxon>
        <taxon>Insecta</taxon>
        <taxon>Pterygota</taxon>
        <taxon>Neoptera</taxon>
        <taxon>Endopterygota</taxon>
        <taxon>Coleoptera</taxon>
        <taxon>Polyphaga</taxon>
        <taxon>Cucujiformia</taxon>
        <taxon>Tenebrionidae</taxon>
        <taxon>Tenebrio</taxon>
    </lineage>
</organism>
<evidence type="ECO:0000313" key="3">
    <source>
        <dbReference type="EMBL" id="KAH0811616.1"/>
    </source>
</evidence>
<feature type="region of interest" description="Disordered" evidence="1">
    <location>
        <begin position="137"/>
        <end position="189"/>
    </location>
</feature>
<evidence type="ECO:0000256" key="2">
    <source>
        <dbReference type="SAM" id="SignalP"/>
    </source>
</evidence>
<name>A0A8J6HCB3_TENMO</name>
<feature type="signal peptide" evidence="2">
    <location>
        <begin position="1"/>
        <end position="19"/>
    </location>
</feature>
<evidence type="ECO:0000313" key="4">
    <source>
        <dbReference type="Proteomes" id="UP000719412"/>
    </source>
</evidence>
<comment type="caution">
    <text evidence="3">The sequence shown here is derived from an EMBL/GenBank/DDBJ whole genome shotgun (WGS) entry which is preliminary data.</text>
</comment>
<dbReference type="Proteomes" id="UP000719412">
    <property type="component" value="Unassembled WGS sequence"/>
</dbReference>
<proteinExistence type="predicted"/>
<reference evidence="3" key="1">
    <citation type="journal article" date="2020" name="J Insects Food Feed">
        <title>The yellow mealworm (Tenebrio molitor) genome: a resource for the emerging insects as food and feed industry.</title>
        <authorList>
            <person name="Eriksson T."/>
            <person name="Andere A."/>
            <person name="Kelstrup H."/>
            <person name="Emery V."/>
            <person name="Picard C."/>
        </authorList>
    </citation>
    <scope>NUCLEOTIDE SEQUENCE</scope>
    <source>
        <strain evidence="3">Stoneville</strain>
        <tissue evidence="3">Whole head</tissue>
    </source>
</reference>
<dbReference type="InterPro" id="IPR036896">
    <property type="entry name" value="Avidin-like_sf"/>
</dbReference>
<accession>A0A8J6HCB3</accession>
<protein>
    <recommendedName>
        <fullName evidence="5">Secreted protein</fullName>
    </recommendedName>
</protein>
<dbReference type="EMBL" id="JABDTM020026691">
    <property type="protein sequence ID" value="KAH0811616.1"/>
    <property type="molecule type" value="Genomic_DNA"/>
</dbReference>
<sequence length="360" mass="40704">MPITHLQIIGICLLILASAASKSKEDHGNLAVAKRSLIERERELFKSQPMSDDLRTFIEKYKRKEQKRSQDKRDKRSGALNENLLYVIHNGQLVPIKSLKDSKRSDDERRADVDSFTVVPLIIPIKAQDSKLVKTRTLDEELQSPPEKVSEAPGAASTQLPEKATKEKPENEEAEAGVDDENGNSTKEETQVLHKILQDVEGLMQSKHEGNKKEGFICNLNGSWISDAAGMRFDIMYKNSTRKKFRIHVADRIPPNEDGFLCDGNWTVFGELPFFHSGMVIALAVHEKDKHIATFIGECRICEGSESVTGTWLVGRSSRDCKDQKAAHKILSDVWRREQGHMLRKKHLQQLGLNVNDKED</sequence>
<feature type="chain" id="PRO_5035261565" description="Secreted protein" evidence="2">
    <location>
        <begin position="20"/>
        <end position="360"/>
    </location>
</feature>